<comment type="catalytic activity">
    <reaction evidence="8">
        <text>L-homoserine + ATP = O-phospho-L-homoserine + ADP + H(+)</text>
        <dbReference type="Rhea" id="RHEA:13985"/>
        <dbReference type="ChEBI" id="CHEBI:15378"/>
        <dbReference type="ChEBI" id="CHEBI:30616"/>
        <dbReference type="ChEBI" id="CHEBI:57476"/>
        <dbReference type="ChEBI" id="CHEBI:57590"/>
        <dbReference type="ChEBI" id="CHEBI:456216"/>
        <dbReference type="EC" id="2.7.1.39"/>
    </reaction>
</comment>
<comment type="similarity">
    <text evidence="7 8">Belongs to the pseudomonas-type ThrB family.</text>
</comment>
<dbReference type="GO" id="GO:0009088">
    <property type="term" value="P:threonine biosynthetic process"/>
    <property type="evidence" value="ECO:0007669"/>
    <property type="project" value="UniProtKB-UniRule"/>
</dbReference>
<dbReference type="SUPFAM" id="SSF56112">
    <property type="entry name" value="Protein kinase-like (PK-like)"/>
    <property type="match status" value="1"/>
</dbReference>
<dbReference type="Proteomes" id="UP000032749">
    <property type="component" value="Chromosome"/>
</dbReference>
<evidence type="ECO:0000256" key="3">
    <source>
        <dbReference type="ARBA" id="ARBA00022697"/>
    </source>
</evidence>
<dbReference type="InterPro" id="IPR050249">
    <property type="entry name" value="Pseudomonas-type_ThrB"/>
</dbReference>
<name>R4YJB9_OLEAN</name>
<dbReference type="EMBL" id="FO203512">
    <property type="protein sequence ID" value="CCK74212.1"/>
    <property type="molecule type" value="Genomic_DNA"/>
</dbReference>
<keyword evidence="6 8" id="KW-0067">ATP-binding</keyword>
<dbReference type="PANTHER" id="PTHR21064">
    <property type="entry name" value="AMINOGLYCOSIDE PHOSPHOTRANSFERASE DOMAIN-CONTAINING PROTEIN-RELATED"/>
    <property type="match status" value="1"/>
</dbReference>
<dbReference type="UniPathway" id="UPA00050">
    <property type="reaction ID" value="UER00064"/>
</dbReference>
<protein>
    <recommendedName>
        <fullName evidence="8">Homoserine kinase</fullName>
        <shortName evidence="8">HK</shortName>
        <shortName evidence="8">HSK</shortName>
        <ecNumber evidence="8">2.7.1.39</ecNumber>
    </recommendedName>
</protein>
<dbReference type="InterPro" id="IPR011009">
    <property type="entry name" value="Kinase-like_dom_sf"/>
</dbReference>
<reference evidence="10 11" key="1">
    <citation type="journal article" date="2013" name="Nat. Commun.">
        <title>Genome sequence and functional genomic analysis of the oil-degrading bacterium Oleispira antarctica.</title>
        <authorList>
            <person name="Kube M."/>
            <person name="Chernikova T.N."/>
            <person name="Al-Ramahi Y."/>
            <person name="Beloqui A."/>
            <person name="Lopez-Cortez N."/>
            <person name="Guazzaroni M.E."/>
            <person name="Heipieper H.J."/>
            <person name="Klages S."/>
            <person name="Kotsyurbenko O.R."/>
            <person name="Langer I."/>
            <person name="Nechitaylo T.Y."/>
            <person name="Lunsdorf H."/>
            <person name="Fernandez M."/>
            <person name="Juarez S."/>
            <person name="Ciordia S."/>
            <person name="Singer A."/>
            <person name="Kagan O."/>
            <person name="Egorova O."/>
            <person name="Petit P.A."/>
            <person name="Stogios P."/>
            <person name="Kim Y."/>
            <person name="Tchigvintsev A."/>
            <person name="Flick R."/>
            <person name="Denaro R."/>
            <person name="Genovese M."/>
            <person name="Albar J.P."/>
            <person name="Reva O.N."/>
            <person name="Martinez-Gomariz M."/>
            <person name="Tran H."/>
            <person name="Ferrer M."/>
            <person name="Savchenko A."/>
            <person name="Yakunin A.F."/>
            <person name="Yakimov M.M."/>
            <person name="Golyshina O.V."/>
            <person name="Reinhardt R."/>
            <person name="Golyshin P.N."/>
        </authorList>
    </citation>
    <scope>NUCLEOTIDE SEQUENCE [LARGE SCALE GENOMIC DNA]</scope>
</reference>
<dbReference type="PANTHER" id="PTHR21064:SF6">
    <property type="entry name" value="AMINOGLYCOSIDE PHOSPHOTRANSFERASE DOMAIN-CONTAINING PROTEIN"/>
    <property type="match status" value="1"/>
</dbReference>
<evidence type="ECO:0000256" key="6">
    <source>
        <dbReference type="ARBA" id="ARBA00022840"/>
    </source>
</evidence>
<keyword evidence="3 8" id="KW-0791">Threonine biosynthesis</keyword>
<dbReference type="HAMAP" id="MF_00301">
    <property type="entry name" value="Homoser_kinase_2"/>
    <property type="match status" value="1"/>
</dbReference>
<dbReference type="CDD" id="cd05153">
    <property type="entry name" value="HomoserineK_II"/>
    <property type="match status" value="1"/>
</dbReference>
<feature type="domain" description="Aminoglycoside phosphotransferase" evidence="9">
    <location>
        <begin position="28"/>
        <end position="276"/>
    </location>
</feature>
<evidence type="ECO:0000256" key="7">
    <source>
        <dbReference type="ARBA" id="ARBA00038240"/>
    </source>
</evidence>
<dbReference type="Gene3D" id="3.90.1200.10">
    <property type="match status" value="1"/>
</dbReference>
<dbReference type="NCBIfam" id="NF003558">
    <property type="entry name" value="PRK05231.1"/>
    <property type="match status" value="1"/>
</dbReference>
<proteinExistence type="inferred from homology"/>
<keyword evidence="5 8" id="KW-0418">Kinase</keyword>
<dbReference type="Pfam" id="PF01636">
    <property type="entry name" value="APH"/>
    <property type="match status" value="1"/>
</dbReference>
<accession>R4YJB9</accession>
<keyword evidence="4 8" id="KW-0547">Nucleotide-binding</keyword>
<evidence type="ECO:0000313" key="10">
    <source>
        <dbReference type="EMBL" id="CCK74212.1"/>
    </source>
</evidence>
<dbReference type="PATRIC" id="fig|698738.3.peg.36"/>
<dbReference type="Gene3D" id="3.30.200.20">
    <property type="entry name" value="Phosphorylase Kinase, domain 1"/>
    <property type="match status" value="1"/>
</dbReference>
<evidence type="ECO:0000256" key="2">
    <source>
        <dbReference type="ARBA" id="ARBA00022679"/>
    </source>
</evidence>
<dbReference type="EC" id="2.7.1.39" evidence="8"/>
<dbReference type="HOGENOM" id="CLU_053300_0_0_6"/>
<evidence type="ECO:0000256" key="1">
    <source>
        <dbReference type="ARBA" id="ARBA00022605"/>
    </source>
</evidence>
<keyword evidence="2 8" id="KW-0808">Transferase</keyword>
<dbReference type="GO" id="GO:0005524">
    <property type="term" value="F:ATP binding"/>
    <property type="evidence" value="ECO:0007669"/>
    <property type="project" value="UniProtKB-KW"/>
</dbReference>
<gene>
    <name evidence="8 10" type="primary">thrB</name>
    <name evidence="10" type="ORF">OLEAN_C00360</name>
</gene>
<dbReference type="AlphaFoldDB" id="R4YJB9"/>
<evidence type="ECO:0000256" key="4">
    <source>
        <dbReference type="ARBA" id="ARBA00022741"/>
    </source>
</evidence>
<keyword evidence="11" id="KW-1185">Reference proteome</keyword>
<evidence type="ECO:0000256" key="5">
    <source>
        <dbReference type="ARBA" id="ARBA00022777"/>
    </source>
</evidence>
<evidence type="ECO:0000313" key="11">
    <source>
        <dbReference type="Proteomes" id="UP000032749"/>
    </source>
</evidence>
<dbReference type="STRING" id="698738.OLEAN_C00360"/>
<keyword evidence="1 8" id="KW-0028">Amino-acid biosynthesis</keyword>
<comment type="pathway">
    <text evidence="8">Amino-acid biosynthesis; L-threonine biosynthesis; L-threonine from L-aspartate: step 4/5.</text>
</comment>
<dbReference type="OrthoDB" id="9777460at2"/>
<dbReference type="InterPro" id="IPR005280">
    <property type="entry name" value="Homoserine_kinase_II"/>
</dbReference>
<evidence type="ECO:0000256" key="8">
    <source>
        <dbReference type="HAMAP-Rule" id="MF_00301"/>
    </source>
</evidence>
<sequence>MSVYTDLSASEVAAYLSQFSLGDYDDHQGISAGVENTNFFVVAGGHKYVLTIFEHHSAKEVENFIKVGRHLAEQGVPVPGPIADAQGLYLHSLKNKPAILCPCLPGSHPEQITADHCQQIGAALARFHLAGEGLDSLEENNRGLQWWPEVGRELIQANMATGLQKVALLTEEQQEILIDEIEFQESNTELWYELPRGLIHGDLFHDNALFEIVEFKSTETDGDKLGAILDIYNSCQDAWLFDLAIVANDWCANSAGVWQEGNLPALMAGYQSVRELTTLEQQAWGMCLRAAALRFWLSRMMTQQHQAEAIAKDPMAALVTTTKDPMEYFLKLVRHRDTQY</sequence>
<organism evidence="10 11">
    <name type="scientific">Oleispira antarctica RB-8</name>
    <dbReference type="NCBI Taxonomy" id="698738"/>
    <lineage>
        <taxon>Bacteria</taxon>
        <taxon>Pseudomonadati</taxon>
        <taxon>Pseudomonadota</taxon>
        <taxon>Gammaproteobacteria</taxon>
        <taxon>Oceanospirillales</taxon>
        <taxon>Oceanospirillaceae</taxon>
        <taxon>Oleispira</taxon>
    </lineage>
</organism>
<evidence type="ECO:0000259" key="9">
    <source>
        <dbReference type="Pfam" id="PF01636"/>
    </source>
</evidence>
<dbReference type="InterPro" id="IPR002575">
    <property type="entry name" value="Aminoglycoside_PTrfase"/>
</dbReference>
<dbReference type="GO" id="GO:0004413">
    <property type="term" value="F:homoserine kinase activity"/>
    <property type="evidence" value="ECO:0007669"/>
    <property type="project" value="UniProtKB-UniRule"/>
</dbReference>
<dbReference type="KEGG" id="oai:OLEAN_C00360"/>